<organism evidence="1 2">
    <name type="scientific">Larinioides sclopetarius</name>
    <dbReference type="NCBI Taxonomy" id="280406"/>
    <lineage>
        <taxon>Eukaryota</taxon>
        <taxon>Metazoa</taxon>
        <taxon>Ecdysozoa</taxon>
        <taxon>Arthropoda</taxon>
        <taxon>Chelicerata</taxon>
        <taxon>Arachnida</taxon>
        <taxon>Araneae</taxon>
        <taxon>Araneomorphae</taxon>
        <taxon>Entelegynae</taxon>
        <taxon>Araneoidea</taxon>
        <taxon>Araneidae</taxon>
        <taxon>Larinioides</taxon>
    </lineage>
</organism>
<keyword evidence="2" id="KW-1185">Reference proteome</keyword>
<accession>A0AAV1YSJ7</accession>
<dbReference type="Proteomes" id="UP001497382">
    <property type="component" value="Unassembled WGS sequence"/>
</dbReference>
<protein>
    <submittedName>
        <fullName evidence="1">Uncharacterized protein</fullName>
    </submittedName>
</protein>
<gene>
    <name evidence="1" type="ORF">LARSCL_LOCUS693</name>
</gene>
<dbReference type="AlphaFoldDB" id="A0AAV1YSJ7"/>
<sequence>MIPKLLNSSVNVTKFLRNQQENLEILIEKVQSGNMNLILIVHSFFSQCGFHCMIRFQNIRGR</sequence>
<name>A0AAV1YSJ7_9ARAC</name>
<comment type="caution">
    <text evidence="1">The sequence shown here is derived from an EMBL/GenBank/DDBJ whole genome shotgun (WGS) entry which is preliminary data.</text>
</comment>
<proteinExistence type="predicted"/>
<evidence type="ECO:0000313" key="2">
    <source>
        <dbReference type="Proteomes" id="UP001497382"/>
    </source>
</evidence>
<feature type="non-terminal residue" evidence="1">
    <location>
        <position position="62"/>
    </location>
</feature>
<dbReference type="EMBL" id="CAXIEN010000004">
    <property type="protein sequence ID" value="CAL1261930.1"/>
    <property type="molecule type" value="Genomic_DNA"/>
</dbReference>
<reference evidence="1 2" key="1">
    <citation type="submission" date="2024-04" db="EMBL/GenBank/DDBJ databases">
        <authorList>
            <person name="Rising A."/>
            <person name="Reimegard J."/>
            <person name="Sonavane S."/>
            <person name="Akerstrom W."/>
            <person name="Nylinder S."/>
            <person name="Hedman E."/>
            <person name="Kallberg Y."/>
        </authorList>
    </citation>
    <scope>NUCLEOTIDE SEQUENCE [LARGE SCALE GENOMIC DNA]</scope>
</reference>
<evidence type="ECO:0000313" key="1">
    <source>
        <dbReference type="EMBL" id="CAL1261930.1"/>
    </source>
</evidence>